<evidence type="ECO:0000259" key="2">
    <source>
        <dbReference type="Pfam" id="PF13556"/>
    </source>
</evidence>
<proteinExistence type="predicted"/>
<keyword evidence="4" id="KW-1185">Reference proteome</keyword>
<reference evidence="3 4" key="1">
    <citation type="journal article" date="2019" name="Environ. Microbiol.">
        <title>Species interactions and distinct microbial communities in high Arctic permafrost affected cryosols are associated with the CH4 and CO2 gas fluxes.</title>
        <authorList>
            <person name="Altshuler I."/>
            <person name="Hamel J."/>
            <person name="Turney S."/>
            <person name="Magnuson E."/>
            <person name="Levesque R."/>
            <person name="Greer C."/>
            <person name="Whyte L.G."/>
        </authorList>
    </citation>
    <scope>NUCLEOTIDE SEQUENCE [LARGE SCALE GENOMIC DNA]</scope>
    <source>
        <strain evidence="3 4">S5.20</strain>
    </source>
</reference>
<dbReference type="PANTHER" id="PTHR33744:SF1">
    <property type="entry name" value="DNA-BINDING TRANSCRIPTIONAL ACTIVATOR ADER"/>
    <property type="match status" value="1"/>
</dbReference>
<sequence>MTYRLTDLVNTPHLRLTVRAGGGGLDESVSWAQTSDLEEPWSWLAGGELLMKNGRTLPESGTGQAALIRGLAEKGICGIVIGLDSATPDLTPAAVSLADASAFPVLMVPYSVGFAAIGRAVAGGAEHDDSRRIAVTERVYQVIRQSVNRQGAEGALSQLGRDVACRLAVLDAATGEVALDCSDPVPDPLRRAMTDEIAGRRGAVPGVLHVSAGDDRALVVEVPDEEPTVLVAYGFRATPPDVVQLQHLASAMAVLLAQQNVRREHDRRIGAEVLASLCDGRFTGGESGRVLADRGLRPPGTALVAISGGSQSADRHLHVRLGRRQVPHLLLRRGPVLYALVPVGDGPLSALRHRVGAEAAIGVSDPLNHPRRGPAAVREATWAMRAADSVPERTAHYGDVTMLSVLRDTEEAQVVVDRVLGALIAYDVAHSSDMVPTLDAYLRCDRSWVRTAAATGVHRQTVVYRMQRVEEITGRRISDTAAIAEFWLALRARDLLSPPAVADEFSGSRRSTPA</sequence>
<gene>
    <name evidence="3" type="ORF">EAH80_13975</name>
</gene>
<name>A0A502EAD4_9MYCO</name>
<comment type="caution">
    <text evidence="3">The sequence shown here is derived from an EMBL/GenBank/DDBJ whole genome shotgun (WGS) entry which is preliminary data.</text>
</comment>
<dbReference type="InterPro" id="IPR025736">
    <property type="entry name" value="PucR_C-HTH_dom"/>
</dbReference>
<accession>A0A502EAD4</accession>
<evidence type="ECO:0000259" key="1">
    <source>
        <dbReference type="Pfam" id="PF07905"/>
    </source>
</evidence>
<evidence type="ECO:0000313" key="3">
    <source>
        <dbReference type="EMBL" id="TPG34613.1"/>
    </source>
</evidence>
<dbReference type="Proteomes" id="UP000320095">
    <property type="component" value="Unassembled WGS sequence"/>
</dbReference>
<dbReference type="AlphaFoldDB" id="A0A502EAD4"/>
<dbReference type="Pfam" id="PF13556">
    <property type="entry name" value="HTH_30"/>
    <property type="match status" value="1"/>
</dbReference>
<dbReference type="EMBL" id="RCZG01000004">
    <property type="protein sequence ID" value="TPG34613.1"/>
    <property type="molecule type" value="Genomic_DNA"/>
</dbReference>
<dbReference type="OrthoDB" id="3170447at2"/>
<dbReference type="InterPro" id="IPR042070">
    <property type="entry name" value="PucR_C-HTH_sf"/>
</dbReference>
<evidence type="ECO:0000313" key="4">
    <source>
        <dbReference type="Proteomes" id="UP000320095"/>
    </source>
</evidence>
<feature type="domain" description="PucR C-terminal helix-turn-helix" evidence="2">
    <location>
        <begin position="435"/>
        <end position="492"/>
    </location>
</feature>
<dbReference type="PANTHER" id="PTHR33744">
    <property type="entry name" value="CARBOHYDRATE DIACID REGULATOR"/>
    <property type="match status" value="1"/>
</dbReference>
<dbReference type="InterPro" id="IPR012914">
    <property type="entry name" value="PucR_dom"/>
</dbReference>
<protein>
    <submittedName>
        <fullName evidence="3">PucR family transcriptional regulator</fullName>
    </submittedName>
</protein>
<feature type="domain" description="Purine catabolism PurC-like" evidence="1">
    <location>
        <begin position="7"/>
        <end position="121"/>
    </location>
</feature>
<dbReference type="Gene3D" id="1.10.10.2840">
    <property type="entry name" value="PucR C-terminal helix-turn-helix domain"/>
    <property type="match status" value="1"/>
</dbReference>
<organism evidence="3 4">
    <name type="scientific">Mycolicibacterium hodleri</name>
    <dbReference type="NCBI Taxonomy" id="49897"/>
    <lineage>
        <taxon>Bacteria</taxon>
        <taxon>Bacillati</taxon>
        <taxon>Actinomycetota</taxon>
        <taxon>Actinomycetes</taxon>
        <taxon>Mycobacteriales</taxon>
        <taxon>Mycobacteriaceae</taxon>
        <taxon>Mycolicibacterium</taxon>
    </lineage>
</organism>
<dbReference type="Pfam" id="PF07905">
    <property type="entry name" value="PucR"/>
    <property type="match status" value="1"/>
</dbReference>
<dbReference type="InterPro" id="IPR051448">
    <property type="entry name" value="CdaR-like_regulators"/>
</dbReference>